<evidence type="ECO:0000313" key="3">
    <source>
        <dbReference type="EMBL" id="SDR27957.1"/>
    </source>
</evidence>
<dbReference type="EMBL" id="FNKP01000002">
    <property type="protein sequence ID" value="SDR27957.1"/>
    <property type="molecule type" value="Genomic_DNA"/>
</dbReference>
<dbReference type="SMART" id="SM00530">
    <property type="entry name" value="HTH_XRE"/>
    <property type="match status" value="1"/>
</dbReference>
<dbReference type="CDD" id="cd00093">
    <property type="entry name" value="HTH_XRE"/>
    <property type="match status" value="1"/>
</dbReference>
<proteinExistence type="predicted"/>
<sequence>MELPHAFGQVLRERRLGAGLTQEQLALDAEIRRTYVSMLELGQHQPTLTMLFRLAGALDSTPSDLLRQVEGVLAQGRTRNSGRSK</sequence>
<dbReference type="InterPro" id="IPR050807">
    <property type="entry name" value="TransReg_Diox_bact_type"/>
</dbReference>
<protein>
    <submittedName>
        <fullName evidence="3">Transcriptional regulator, XRE family</fullName>
    </submittedName>
</protein>
<keyword evidence="1" id="KW-0238">DNA-binding</keyword>
<organism evidence="3 4">
    <name type="scientific">Paraburkholderia fungorum</name>
    <dbReference type="NCBI Taxonomy" id="134537"/>
    <lineage>
        <taxon>Bacteria</taxon>
        <taxon>Pseudomonadati</taxon>
        <taxon>Pseudomonadota</taxon>
        <taxon>Betaproteobacteria</taxon>
        <taxon>Burkholderiales</taxon>
        <taxon>Burkholderiaceae</taxon>
        <taxon>Paraburkholderia</taxon>
    </lineage>
</organism>
<dbReference type="PANTHER" id="PTHR46797">
    <property type="entry name" value="HTH-TYPE TRANSCRIPTIONAL REGULATOR"/>
    <property type="match status" value="1"/>
</dbReference>
<evidence type="ECO:0000313" key="4">
    <source>
        <dbReference type="Proteomes" id="UP000183487"/>
    </source>
</evidence>
<name>A0A1H1HRE1_9BURK</name>
<dbReference type="PROSITE" id="PS50943">
    <property type="entry name" value="HTH_CROC1"/>
    <property type="match status" value="1"/>
</dbReference>
<gene>
    <name evidence="3" type="ORF">SAMN05443245_4203</name>
</gene>
<reference evidence="4" key="1">
    <citation type="submission" date="2016-10" db="EMBL/GenBank/DDBJ databases">
        <authorList>
            <person name="Varghese N."/>
        </authorList>
    </citation>
    <scope>NUCLEOTIDE SEQUENCE [LARGE SCALE GENOMIC DNA]</scope>
    <source>
        <strain evidence="4">GAS106B</strain>
    </source>
</reference>
<accession>A0A1H1HRE1</accession>
<dbReference type="GO" id="GO:0003700">
    <property type="term" value="F:DNA-binding transcription factor activity"/>
    <property type="evidence" value="ECO:0007669"/>
    <property type="project" value="TreeGrafter"/>
</dbReference>
<dbReference type="InterPro" id="IPR001387">
    <property type="entry name" value="Cro/C1-type_HTH"/>
</dbReference>
<dbReference type="AlphaFoldDB" id="A0A1H1HRE1"/>
<dbReference type="Gene3D" id="1.10.260.40">
    <property type="entry name" value="lambda repressor-like DNA-binding domains"/>
    <property type="match status" value="1"/>
</dbReference>
<dbReference type="Proteomes" id="UP000183487">
    <property type="component" value="Unassembled WGS sequence"/>
</dbReference>
<feature type="domain" description="HTH cro/C1-type" evidence="2">
    <location>
        <begin position="11"/>
        <end position="65"/>
    </location>
</feature>
<dbReference type="GO" id="GO:0005829">
    <property type="term" value="C:cytosol"/>
    <property type="evidence" value="ECO:0007669"/>
    <property type="project" value="TreeGrafter"/>
</dbReference>
<dbReference type="GO" id="GO:0003677">
    <property type="term" value="F:DNA binding"/>
    <property type="evidence" value="ECO:0007669"/>
    <property type="project" value="UniProtKB-KW"/>
</dbReference>
<keyword evidence="4" id="KW-1185">Reference proteome</keyword>
<evidence type="ECO:0000256" key="1">
    <source>
        <dbReference type="ARBA" id="ARBA00023125"/>
    </source>
</evidence>
<dbReference type="Pfam" id="PF01381">
    <property type="entry name" value="HTH_3"/>
    <property type="match status" value="1"/>
</dbReference>
<dbReference type="PANTHER" id="PTHR46797:SF1">
    <property type="entry name" value="METHYLPHOSPHONATE SYNTHASE"/>
    <property type="match status" value="1"/>
</dbReference>
<dbReference type="SUPFAM" id="SSF47413">
    <property type="entry name" value="lambda repressor-like DNA-binding domains"/>
    <property type="match status" value="1"/>
</dbReference>
<dbReference type="InterPro" id="IPR010982">
    <property type="entry name" value="Lambda_DNA-bd_dom_sf"/>
</dbReference>
<evidence type="ECO:0000259" key="2">
    <source>
        <dbReference type="PROSITE" id="PS50943"/>
    </source>
</evidence>
<dbReference type="OrthoDB" id="1097442at2"/>